<proteinExistence type="inferred from homology"/>
<evidence type="ECO:0000256" key="2">
    <source>
        <dbReference type="ARBA" id="ARBA00022679"/>
    </source>
</evidence>
<dbReference type="InterPro" id="IPR027417">
    <property type="entry name" value="P-loop_NTPase"/>
</dbReference>
<dbReference type="PANTHER" id="PTHR34388:SF1">
    <property type="entry name" value="DNA POLYMERASE III SUBUNIT DELTA"/>
    <property type="match status" value="1"/>
</dbReference>
<dbReference type="NCBIfam" id="TIGR01128">
    <property type="entry name" value="holA"/>
    <property type="match status" value="1"/>
</dbReference>
<dbReference type="InterPro" id="IPR008921">
    <property type="entry name" value="DNA_pol3_clamp-load_cplx_C"/>
</dbReference>
<protein>
    <recommendedName>
        <fullName evidence="1">DNA-directed DNA polymerase</fullName>
        <ecNumber evidence="1">2.7.7.7</ecNumber>
    </recommendedName>
</protein>
<gene>
    <name evidence="8" type="primary">holA</name>
    <name evidence="8" type="ORF">ACFFF8_07535</name>
</gene>
<evidence type="ECO:0000256" key="1">
    <source>
        <dbReference type="ARBA" id="ARBA00012417"/>
    </source>
</evidence>
<reference evidence="8 9" key="1">
    <citation type="submission" date="2024-09" db="EMBL/GenBank/DDBJ databases">
        <authorList>
            <person name="Sun Q."/>
            <person name="Mori K."/>
        </authorList>
    </citation>
    <scope>NUCLEOTIDE SEQUENCE [LARGE SCALE GENOMIC DNA]</scope>
    <source>
        <strain evidence="8 9">CICC 11035S</strain>
    </source>
</reference>
<sequence>MKATRKDFAGMAARAAQQARVFFFCGPDEAGATDAAEKIVSLLADPGERVEMAGAELRKDPVRLGDEARSNSLFGGTARHIWVRAQGDEAHDAVQILIENPVESYPVVIVSTGATDKSRTAKLLAARNDGLAVMFHAPDLGTVTGAVRTMANGAGLKMGGELAERIARASGLDTRLARSEVNKLALYLDASAETPRPVTSADLDAIGASTEDDDFAPLVDAVLGGKRSAIGPELKRLHDMSINPVGLLLAFERRAAQLAGLNARLGRGGDVGALLEAESAARRVFWKDKPVLTVQLRIWRGPRLERLVARLVALHQTLLANSQDAELLLARGLLEIARIACLDVEHRTNRTS</sequence>
<comment type="catalytic activity">
    <reaction evidence="7">
        <text>DNA(n) + a 2'-deoxyribonucleoside 5'-triphosphate = DNA(n+1) + diphosphate</text>
        <dbReference type="Rhea" id="RHEA:22508"/>
        <dbReference type="Rhea" id="RHEA-COMP:17339"/>
        <dbReference type="Rhea" id="RHEA-COMP:17340"/>
        <dbReference type="ChEBI" id="CHEBI:33019"/>
        <dbReference type="ChEBI" id="CHEBI:61560"/>
        <dbReference type="ChEBI" id="CHEBI:173112"/>
        <dbReference type="EC" id="2.7.7.7"/>
    </reaction>
</comment>
<keyword evidence="2 8" id="KW-0808">Transferase</keyword>
<accession>A0ABV6S8N4</accession>
<evidence type="ECO:0000256" key="7">
    <source>
        <dbReference type="ARBA" id="ARBA00049244"/>
    </source>
</evidence>
<comment type="similarity">
    <text evidence="6">Belongs to the DNA polymerase HolA subunit family.</text>
</comment>
<comment type="caution">
    <text evidence="8">The sequence shown here is derived from an EMBL/GenBank/DDBJ whole genome shotgun (WGS) entry which is preliminary data.</text>
</comment>
<dbReference type="EC" id="2.7.7.7" evidence="1"/>
<dbReference type="SUPFAM" id="SSF48019">
    <property type="entry name" value="post-AAA+ oligomerization domain-like"/>
    <property type="match status" value="1"/>
</dbReference>
<dbReference type="RefSeq" id="WP_267219500.1">
    <property type="nucleotide sequence ID" value="NZ_JAPCWC010000004.1"/>
</dbReference>
<evidence type="ECO:0000256" key="6">
    <source>
        <dbReference type="ARBA" id="ARBA00034754"/>
    </source>
</evidence>
<dbReference type="GO" id="GO:0003887">
    <property type="term" value="F:DNA-directed DNA polymerase activity"/>
    <property type="evidence" value="ECO:0007669"/>
    <property type="project" value="UniProtKB-EC"/>
</dbReference>
<evidence type="ECO:0000313" key="8">
    <source>
        <dbReference type="EMBL" id="MFC0684443.1"/>
    </source>
</evidence>
<keyword evidence="4" id="KW-0235">DNA replication</keyword>
<evidence type="ECO:0000256" key="5">
    <source>
        <dbReference type="ARBA" id="ARBA00022932"/>
    </source>
</evidence>
<organism evidence="8 9">
    <name type="scientific">Novosphingobium clariflavum</name>
    <dbReference type="NCBI Taxonomy" id="2029884"/>
    <lineage>
        <taxon>Bacteria</taxon>
        <taxon>Pseudomonadati</taxon>
        <taxon>Pseudomonadota</taxon>
        <taxon>Alphaproteobacteria</taxon>
        <taxon>Sphingomonadales</taxon>
        <taxon>Sphingomonadaceae</taxon>
        <taxon>Novosphingobium</taxon>
    </lineage>
</organism>
<dbReference type="PANTHER" id="PTHR34388">
    <property type="entry name" value="DNA POLYMERASE III SUBUNIT DELTA"/>
    <property type="match status" value="1"/>
</dbReference>
<name>A0ABV6S8N4_9SPHN</name>
<evidence type="ECO:0000256" key="3">
    <source>
        <dbReference type="ARBA" id="ARBA00022695"/>
    </source>
</evidence>
<dbReference type="InterPro" id="IPR005790">
    <property type="entry name" value="DNA_polIII_delta"/>
</dbReference>
<evidence type="ECO:0000256" key="4">
    <source>
        <dbReference type="ARBA" id="ARBA00022705"/>
    </source>
</evidence>
<dbReference type="SUPFAM" id="SSF52540">
    <property type="entry name" value="P-loop containing nucleoside triphosphate hydrolases"/>
    <property type="match status" value="1"/>
</dbReference>
<dbReference type="Proteomes" id="UP001589858">
    <property type="component" value="Unassembled WGS sequence"/>
</dbReference>
<keyword evidence="9" id="KW-1185">Reference proteome</keyword>
<dbReference type="EMBL" id="JBHLTM010000027">
    <property type="protein sequence ID" value="MFC0684443.1"/>
    <property type="molecule type" value="Genomic_DNA"/>
</dbReference>
<keyword evidence="5" id="KW-0239">DNA-directed DNA polymerase</keyword>
<evidence type="ECO:0000313" key="9">
    <source>
        <dbReference type="Proteomes" id="UP001589858"/>
    </source>
</evidence>
<keyword evidence="3 8" id="KW-0548">Nucleotidyltransferase</keyword>
<dbReference type="Gene3D" id="1.20.272.10">
    <property type="match status" value="1"/>
</dbReference>